<keyword evidence="9 13" id="KW-1133">Transmembrane helix</keyword>
<gene>
    <name evidence="15" type="primary">cybB</name>
    <name evidence="16" type="ORF">CTZ24_10370</name>
    <name evidence="15" type="ORF">Q3404_03125</name>
</gene>
<keyword evidence="5" id="KW-0349">Heme</keyword>
<evidence type="ECO:0000313" key="16">
    <source>
        <dbReference type="EMBL" id="QGR06795.1"/>
    </source>
</evidence>
<evidence type="ECO:0000256" key="12">
    <source>
        <dbReference type="ARBA" id="ARBA00037975"/>
    </source>
</evidence>
<feature type="transmembrane region" description="Helical" evidence="13">
    <location>
        <begin position="145"/>
        <end position="164"/>
    </location>
</feature>
<dbReference type="InterPro" id="IPR016174">
    <property type="entry name" value="Di-haem_cyt_TM"/>
</dbReference>
<evidence type="ECO:0000256" key="11">
    <source>
        <dbReference type="ARBA" id="ARBA00023136"/>
    </source>
</evidence>
<evidence type="ECO:0000256" key="4">
    <source>
        <dbReference type="ARBA" id="ARBA00022475"/>
    </source>
</evidence>
<evidence type="ECO:0000256" key="8">
    <source>
        <dbReference type="ARBA" id="ARBA00022982"/>
    </source>
</evidence>
<evidence type="ECO:0000256" key="3">
    <source>
        <dbReference type="ARBA" id="ARBA00022448"/>
    </source>
</evidence>
<dbReference type="KEGG" id="ppho:CTZ24_10370"/>
<dbReference type="NCBIfam" id="NF008566">
    <property type="entry name" value="PRK11513.1"/>
    <property type="match status" value="1"/>
</dbReference>
<organism evidence="16 17">
    <name type="scientific">Pantoea phytobeneficialis</name>
    <dbReference type="NCBI Taxonomy" id="2052056"/>
    <lineage>
        <taxon>Bacteria</taxon>
        <taxon>Pseudomonadati</taxon>
        <taxon>Pseudomonadota</taxon>
        <taxon>Gammaproteobacteria</taxon>
        <taxon>Enterobacterales</taxon>
        <taxon>Erwiniaceae</taxon>
        <taxon>Pantoea</taxon>
    </lineage>
</organism>
<dbReference type="EMBL" id="JAUOOM010000002">
    <property type="protein sequence ID" value="MDO6405557.1"/>
    <property type="molecule type" value="Genomic_DNA"/>
</dbReference>
<feature type="transmembrane region" description="Helical" evidence="13">
    <location>
        <begin position="84"/>
        <end position="105"/>
    </location>
</feature>
<evidence type="ECO:0000256" key="10">
    <source>
        <dbReference type="ARBA" id="ARBA00023004"/>
    </source>
</evidence>
<dbReference type="PANTHER" id="PTHR30529">
    <property type="entry name" value="CYTOCHROME B561"/>
    <property type="match status" value="1"/>
</dbReference>
<dbReference type="SUPFAM" id="SSF81342">
    <property type="entry name" value="Transmembrane di-heme cytochromes"/>
    <property type="match status" value="1"/>
</dbReference>
<protein>
    <submittedName>
        <fullName evidence="15 16">Cytochrome B</fullName>
    </submittedName>
</protein>
<evidence type="ECO:0000259" key="14">
    <source>
        <dbReference type="Pfam" id="PF01292"/>
    </source>
</evidence>
<evidence type="ECO:0000256" key="6">
    <source>
        <dbReference type="ARBA" id="ARBA00022692"/>
    </source>
</evidence>
<sequence length="180" mass="20350">MREKYATSQIALHWLTLLLIAVAYTTIELRGLAARGTVARSLMIMTHFSCGVSVWVLMLVRAALRHRHTSPDINPAPPRWQHMLAHLMHFLLYALFLALPTLGVASKYLNGRPWQVFGLSMPVSSTPNFDLADTLIGWHETLAPLGYWLIGLHAVAALLHHYILKDNTLIRMMPARKRNP</sequence>
<evidence type="ECO:0000256" key="7">
    <source>
        <dbReference type="ARBA" id="ARBA00022723"/>
    </source>
</evidence>
<comment type="cofactor">
    <cofactor evidence="1">
        <name>heme b</name>
        <dbReference type="ChEBI" id="CHEBI:60344"/>
    </cofactor>
</comment>
<dbReference type="GO" id="GO:0005886">
    <property type="term" value="C:plasma membrane"/>
    <property type="evidence" value="ECO:0007669"/>
    <property type="project" value="UniProtKB-SubCell"/>
</dbReference>
<dbReference type="InterPro" id="IPR052168">
    <property type="entry name" value="Cytochrome_b561_oxidase"/>
</dbReference>
<evidence type="ECO:0000313" key="17">
    <source>
        <dbReference type="Proteomes" id="UP000424872"/>
    </source>
</evidence>
<dbReference type="Proteomes" id="UP001171299">
    <property type="component" value="Unassembled WGS sequence"/>
</dbReference>
<feature type="transmembrane region" description="Helical" evidence="13">
    <location>
        <begin position="41"/>
        <end position="64"/>
    </location>
</feature>
<feature type="domain" description="Cytochrome b561 bacterial/Ni-hydrogenase" evidence="14">
    <location>
        <begin position="5"/>
        <end position="174"/>
    </location>
</feature>
<keyword evidence="18" id="KW-1185">Reference proteome</keyword>
<evidence type="ECO:0000256" key="9">
    <source>
        <dbReference type="ARBA" id="ARBA00022989"/>
    </source>
</evidence>
<reference evidence="16" key="2">
    <citation type="journal article" date="2020" name="Environ. Microbiol.">
        <title>The extreme plant-growth-promoting properties of Pantoea phytobeneficialis MSR2 revealed by functional and genomic analysis.</title>
        <authorList>
            <person name="Nascimento F.X."/>
            <person name="Hernandez A.G."/>
            <person name="Glick B.R."/>
            <person name="Rossi M.J."/>
        </authorList>
    </citation>
    <scope>NUCLEOTIDE SEQUENCE</scope>
    <source>
        <strain evidence="16">MSR2</strain>
    </source>
</reference>
<keyword evidence="6 13" id="KW-0812">Transmembrane</keyword>
<evidence type="ECO:0000313" key="18">
    <source>
        <dbReference type="Proteomes" id="UP001171299"/>
    </source>
</evidence>
<keyword evidence="3" id="KW-0813">Transport</keyword>
<dbReference type="Proteomes" id="UP000424872">
    <property type="component" value="Chromosome"/>
</dbReference>
<name>A0AAP9H4V3_9GAMM</name>
<keyword evidence="10" id="KW-0408">Iron</keyword>
<evidence type="ECO:0000313" key="15">
    <source>
        <dbReference type="EMBL" id="MDO6405557.1"/>
    </source>
</evidence>
<dbReference type="RefSeq" id="WP_208723464.1">
    <property type="nucleotide sequence ID" value="NZ_CP024636.1"/>
</dbReference>
<comment type="similarity">
    <text evidence="12">Belongs to the cytochrome b561 family.</text>
</comment>
<reference evidence="17" key="1">
    <citation type="submission" date="2017-11" db="EMBL/GenBank/DDBJ databases">
        <title>Genome sequence of Pantoea sp. MSR2.</title>
        <authorList>
            <person name="Nascimento F.X."/>
        </authorList>
    </citation>
    <scope>NUCLEOTIDE SEQUENCE [LARGE SCALE GENOMIC DNA]</scope>
    <source>
        <strain evidence="17">MSR2</strain>
    </source>
</reference>
<dbReference type="GO" id="GO:0009055">
    <property type="term" value="F:electron transfer activity"/>
    <property type="evidence" value="ECO:0007669"/>
    <property type="project" value="InterPro"/>
</dbReference>
<dbReference type="InterPro" id="IPR011577">
    <property type="entry name" value="Cyt_b561_bac/Ni-Hgenase"/>
</dbReference>
<keyword evidence="11 13" id="KW-0472">Membrane</keyword>
<dbReference type="GO" id="GO:0046872">
    <property type="term" value="F:metal ion binding"/>
    <property type="evidence" value="ECO:0007669"/>
    <property type="project" value="UniProtKB-KW"/>
</dbReference>
<dbReference type="GO" id="GO:0020037">
    <property type="term" value="F:heme binding"/>
    <property type="evidence" value="ECO:0007669"/>
    <property type="project" value="TreeGrafter"/>
</dbReference>
<reference evidence="15" key="3">
    <citation type="submission" date="2023-07" db="EMBL/GenBank/DDBJ databases">
        <title>The extreme plant-growth-promoting properties of Pantoea phytobeneficialis PF55 revealed by functional and genomic analysis.</title>
        <authorList>
            <person name="Nascimento F.X."/>
            <person name="Marcio R.J."/>
        </authorList>
    </citation>
    <scope>NUCLEOTIDE SEQUENCE</scope>
    <source>
        <strain evidence="15">PF55</strain>
    </source>
</reference>
<dbReference type="AlphaFoldDB" id="A0AAP9H4V3"/>
<dbReference type="EMBL" id="CP024636">
    <property type="protein sequence ID" value="QGR06795.1"/>
    <property type="molecule type" value="Genomic_DNA"/>
</dbReference>
<proteinExistence type="inferred from homology"/>
<evidence type="ECO:0000256" key="2">
    <source>
        <dbReference type="ARBA" id="ARBA00004651"/>
    </source>
</evidence>
<evidence type="ECO:0000256" key="1">
    <source>
        <dbReference type="ARBA" id="ARBA00001970"/>
    </source>
</evidence>
<dbReference type="GO" id="GO:0022904">
    <property type="term" value="P:respiratory electron transport chain"/>
    <property type="evidence" value="ECO:0007669"/>
    <property type="project" value="InterPro"/>
</dbReference>
<evidence type="ECO:0000256" key="13">
    <source>
        <dbReference type="SAM" id="Phobius"/>
    </source>
</evidence>
<dbReference type="Pfam" id="PF01292">
    <property type="entry name" value="Ni_hydr_CYTB"/>
    <property type="match status" value="1"/>
</dbReference>
<comment type="subcellular location">
    <subcellularLocation>
        <location evidence="2">Cell membrane</location>
        <topology evidence="2">Multi-pass membrane protein</topology>
    </subcellularLocation>
</comment>
<keyword evidence="8" id="KW-0249">Electron transport</keyword>
<accession>A0AAP9H4V3</accession>
<evidence type="ECO:0000256" key="5">
    <source>
        <dbReference type="ARBA" id="ARBA00022617"/>
    </source>
</evidence>
<keyword evidence="4" id="KW-1003">Cell membrane</keyword>
<dbReference type="PANTHER" id="PTHR30529:SF3">
    <property type="entry name" value="CYTOCHROME B561 HOMOLOG 1"/>
    <property type="match status" value="1"/>
</dbReference>
<keyword evidence="7" id="KW-0479">Metal-binding</keyword>